<dbReference type="GO" id="GO:0016020">
    <property type="term" value="C:membrane"/>
    <property type="evidence" value="ECO:0007669"/>
    <property type="project" value="InterPro"/>
</dbReference>
<dbReference type="GO" id="GO:0004222">
    <property type="term" value="F:metalloendopeptidase activity"/>
    <property type="evidence" value="ECO:0007669"/>
    <property type="project" value="InterPro"/>
</dbReference>
<dbReference type="SMART" id="SM00228">
    <property type="entry name" value="PDZ"/>
    <property type="match status" value="1"/>
</dbReference>
<evidence type="ECO:0000313" key="5">
    <source>
        <dbReference type="EMBL" id="QEG39815.1"/>
    </source>
</evidence>
<evidence type="ECO:0000313" key="6">
    <source>
        <dbReference type="Proteomes" id="UP000325286"/>
    </source>
</evidence>
<sequence precursor="true">MKNSVAKWLLALALSVGYGGLASGLTGQDADDTENKQAKQTPAYAKEVLKHIENSLDTAKLPEQQKQQVLEAIRDSLKQAGSGQPIVLEYKFDDDAETGGVVKRHAKVQIKHWPHVVDQDDRDEDEAGDDEEETLEFKFVAPGGEALELKNMEQMRDLLENAIKTQRHMRLQRVQRDENRAAGDAMDRLDVMARLEEGRFMLGIGLQEQDNEEATEDGDAETQPGVVVDRVFDESPAAAAGLQSGDVILKVDGTEVTAPEPLQDAVQAAGKAGKALTLTYLRAGESQTVEIKPKRNFTMLRRLPQDLRERIAQIRSGADRIIVLDEDVDADIANSLADDDDALDDLRSDVESLKDDVREIKAMLKKLSERE</sequence>
<protein>
    <submittedName>
        <fullName evidence="5">Serine endoprotease</fullName>
    </submittedName>
</protein>
<dbReference type="AlphaFoldDB" id="A0A5B9QQP3"/>
<evidence type="ECO:0000256" key="3">
    <source>
        <dbReference type="SAM" id="SignalP"/>
    </source>
</evidence>
<dbReference type="InterPro" id="IPR004387">
    <property type="entry name" value="Pept_M50_Zn"/>
</dbReference>
<dbReference type="SUPFAM" id="SSF50156">
    <property type="entry name" value="PDZ domain-like"/>
    <property type="match status" value="1"/>
</dbReference>
<feature type="coiled-coil region" evidence="2">
    <location>
        <begin position="336"/>
        <end position="370"/>
    </location>
</feature>
<evidence type="ECO:0000256" key="1">
    <source>
        <dbReference type="ARBA" id="ARBA00001947"/>
    </source>
</evidence>
<dbReference type="RefSeq" id="WP_068134217.1">
    <property type="nucleotide sequence ID" value="NZ_CP042914.1"/>
</dbReference>
<evidence type="ECO:0000256" key="2">
    <source>
        <dbReference type="SAM" id="Coils"/>
    </source>
</evidence>
<dbReference type="InterPro" id="IPR036034">
    <property type="entry name" value="PDZ_sf"/>
</dbReference>
<dbReference type="PROSITE" id="PS50106">
    <property type="entry name" value="PDZ"/>
    <property type="match status" value="1"/>
</dbReference>
<accession>A0A5B9QQP3</accession>
<gene>
    <name evidence="5" type="ORF">UC8_18140</name>
</gene>
<reference evidence="5 6" key="1">
    <citation type="submission" date="2019-08" db="EMBL/GenBank/DDBJ databases">
        <title>Deep-cultivation of Planctomycetes and their phenomic and genomic characterization uncovers novel biology.</title>
        <authorList>
            <person name="Wiegand S."/>
            <person name="Jogler M."/>
            <person name="Boedeker C."/>
            <person name="Pinto D."/>
            <person name="Vollmers J."/>
            <person name="Rivas-Marin E."/>
            <person name="Kohn T."/>
            <person name="Peeters S.H."/>
            <person name="Heuer A."/>
            <person name="Rast P."/>
            <person name="Oberbeckmann S."/>
            <person name="Bunk B."/>
            <person name="Jeske O."/>
            <person name="Meyerdierks A."/>
            <person name="Storesund J.E."/>
            <person name="Kallscheuer N."/>
            <person name="Luecker S."/>
            <person name="Lage O.M."/>
            <person name="Pohl T."/>
            <person name="Merkel B.J."/>
            <person name="Hornburger P."/>
            <person name="Mueller R.-W."/>
            <person name="Bruemmer F."/>
            <person name="Labrenz M."/>
            <person name="Spormann A.M."/>
            <person name="Op den Camp H."/>
            <person name="Overmann J."/>
            <person name="Amann R."/>
            <person name="Jetten M.S.M."/>
            <person name="Mascher T."/>
            <person name="Medema M.H."/>
            <person name="Devos D.P."/>
            <person name="Kaster A.-K."/>
            <person name="Ovreas L."/>
            <person name="Rohde M."/>
            <person name="Galperin M.Y."/>
            <person name="Jogler C."/>
        </authorList>
    </citation>
    <scope>NUCLEOTIDE SEQUENCE [LARGE SCALE GENOMIC DNA]</scope>
    <source>
        <strain evidence="5 6">UC8</strain>
    </source>
</reference>
<name>A0A5B9QQP3_9BACT</name>
<dbReference type="OrthoDB" id="9782003at2"/>
<keyword evidence="3" id="KW-0732">Signal</keyword>
<proteinExistence type="predicted"/>
<feature type="signal peptide" evidence="3">
    <location>
        <begin position="1"/>
        <end position="22"/>
    </location>
</feature>
<dbReference type="Proteomes" id="UP000325286">
    <property type="component" value="Chromosome"/>
</dbReference>
<keyword evidence="5" id="KW-0645">Protease</keyword>
<dbReference type="KEGG" id="rul:UC8_18140"/>
<keyword evidence="5" id="KW-0378">Hydrolase</keyword>
<dbReference type="CDD" id="cd06779">
    <property type="entry name" value="cpPDZ_Deg_HtrA-like"/>
    <property type="match status" value="1"/>
</dbReference>
<dbReference type="InterPro" id="IPR001478">
    <property type="entry name" value="PDZ"/>
</dbReference>
<organism evidence="5 6">
    <name type="scientific">Roseimaritima ulvae</name>
    <dbReference type="NCBI Taxonomy" id="980254"/>
    <lineage>
        <taxon>Bacteria</taxon>
        <taxon>Pseudomonadati</taxon>
        <taxon>Planctomycetota</taxon>
        <taxon>Planctomycetia</taxon>
        <taxon>Pirellulales</taxon>
        <taxon>Pirellulaceae</taxon>
        <taxon>Roseimaritima</taxon>
    </lineage>
</organism>
<dbReference type="PANTHER" id="PTHR42837">
    <property type="entry name" value="REGULATOR OF SIGMA-E PROTEASE RSEP"/>
    <property type="match status" value="1"/>
</dbReference>
<dbReference type="Pfam" id="PF13180">
    <property type="entry name" value="PDZ_2"/>
    <property type="match status" value="1"/>
</dbReference>
<keyword evidence="2" id="KW-0175">Coiled coil</keyword>
<dbReference type="PANTHER" id="PTHR42837:SF2">
    <property type="entry name" value="MEMBRANE METALLOPROTEASE ARASP2, CHLOROPLASTIC-RELATED"/>
    <property type="match status" value="1"/>
</dbReference>
<feature type="domain" description="PDZ" evidence="4">
    <location>
        <begin position="189"/>
        <end position="284"/>
    </location>
</feature>
<dbReference type="Gene3D" id="2.30.42.10">
    <property type="match status" value="1"/>
</dbReference>
<evidence type="ECO:0000259" key="4">
    <source>
        <dbReference type="PROSITE" id="PS50106"/>
    </source>
</evidence>
<dbReference type="GO" id="GO:0006508">
    <property type="term" value="P:proteolysis"/>
    <property type="evidence" value="ECO:0007669"/>
    <property type="project" value="UniProtKB-KW"/>
</dbReference>
<feature type="chain" id="PRO_5022853767" evidence="3">
    <location>
        <begin position="23"/>
        <end position="371"/>
    </location>
</feature>
<dbReference type="EMBL" id="CP042914">
    <property type="protein sequence ID" value="QEG39815.1"/>
    <property type="molecule type" value="Genomic_DNA"/>
</dbReference>
<comment type="cofactor">
    <cofactor evidence="1">
        <name>Zn(2+)</name>
        <dbReference type="ChEBI" id="CHEBI:29105"/>
    </cofactor>
</comment>
<keyword evidence="6" id="KW-1185">Reference proteome</keyword>